<keyword evidence="2" id="KW-1185">Reference proteome</keyword>
<dbReference type="EMBL" id="JALJOV010001000">
    <property type="protein sequence ID" value="KAK9856806.1"/>
    <property type="molecule type" value="Genomic_DNA"/>
</dbReference>
<sequence length="170" mass="19101">MARRRYCFGANWAYPRAGRHFSRHGSNLGPGETNLGALRPRRVDEVCKISWRSQQTCVTLLRQPRLKVVAFPDLDCTETTTCLGAAPKPQEEIKCVEVDAFASVHDMIHAAIHRTGASATLREIYRACEARGRIAYKRSGGSRLITQNDHWKSQIPACPVHMRALCQVSR</sequence>
<dbReference type="AlphaFoldDB" id="A0AAW1SSW3"/>
<comment type="caution">
    <text evidence="1">The sequence shown here is derived from an EMBL/GenBank/DDBJ whole genome shotgun (WGS) entry which is preliminary data.</text>
</comment>
<reference evidence="1 2" key="1">
    <citation type="journal article" date="2024" name="Nat. Commun.">
        <title>Phylogenomics reveals the evolutionary origins of lichenization in chlorophyte algae.</title>
        <authorList>
            <person name="Puginier C."/>
            <person name="Libourel C."/>
            <person name="Otte J."/>
            <person name="Skaloud P."/>
            <person name="Haon M."/>
            <person name="Grisel S."/>
            <person name="Petersen M."/>
            <person name="Berrin J.G."/>
            <person name="Delaux P.M."/>
            <person name="Dal Grande F."/>
            <person name="Keller J."/>
        </authorList>
    </citation>
    <scope>NUCLEOTIDE SEQUENCE [LARGE SCALE GENOMIC DNA]</scope>
    <source>
        <strain evidence="1 2">SAG 2523</strain>
    </source>
</reference>
<evidence type="ECO:0000313" key="2">
    <source>
        <dbReference type="Proteomes" id="UP001485043"/>
    </source>
</evidence>
<gene>
    <name evidence="1" type="ORF">WJX84_009213</name>
</gene>
<name>A0AAW1SSW3_9CHLO</name>
<organism evidence="1 2">
    <name type="scientific">Apatococcus fuscideae</name>
    <dbReference type="NCBI Taxonomy" id="2026836"/>
    <lineage>
        <taxon>Eukaryota</taxon>
        <taxon>Viridiplantae</taxon>
        <taxon>Chlorophyta</taxon>
        <taxon>core chlorophytes</taxon>
        <taxon>Trebouxiophyceae</taxon>
        <taxon>Chlorellales</taxon>
        <taxon>Chlorellaceae</taxon>
        <taxon>Apatococcus</taxon>
    </lineage>
</organism>
<evidence type="ECO:0000313" key="1">
    <source>
        <dbReference type="EMBL" id="KAK9856806.1"/>
    </source>
</evidence>
<protein>
    <submittedName>
        <fullName evidence="1">Uncharacterized protein</fullName>
    </submittedName>
</protein>
<accession>A0AAW1SSW3</accession>
<dbReference type="Proteomes" id="UP001485043">
    <property type="component" value="Unassembled WGS sequence"/>
</dbReference>
<proteinExistence type="predicted"/>